<dbReference type="Pfam" id="PF14998">
    <property type="entry name" value="Ripply"/>
    <property type="match status" value="1"/>
</dbReference>
<protein>
    <submittedName>
        <fullName evidence="6">Uncharacterized protein</fullName>
    </submittedName>
</protein>
<comment type="caution">
    <text evidence="6">The sequence shown here is derived from an EMBL/GenBank/DDBJ whole genome shotgun (WGS) entry which is preliminary data.</text>
</comment>
<evidence type="ECO:0000313" key="7">
    <source>
        <dbReference type="Proteomes" id="UP001642483"/>
    </source>
</evidence>
<comment type="subcellular location">
    <subcellularLocation>
        <location evidence="1">Nucleus</location>
    </subcellularLocation>
</comment>
<feature type="compositionally biased region" description="Basic residues" evidence="5">
    <location>
        <begin position="1"/>
        <end position="18"/>
    </location>
</feature>
<feature type="region of interest" description="Disordered" evidence="5">
    <location>
        <begin position="1"/>
        <end position="50"/>
    </location>
</feature>
<comment type="similarity">
    <text evidence="2">Belongs to the ripply family.</text>
</comment>
<proteinExistence type="inferred from homology"/>
<dbReference type="InterPro" id="IPR028127">
    <property type="entry name" value="Ripply_fam"/>
</dbReference>
<accession>A0ABP0F0U5</accession>
<evidence type="ECO:0000256" key="4">
    <source>
        <dbReference type="ARBA" id="ARBA00023242"/>
    </source>
</evidence>
<dbReference type="EMBL" id="CAWYQH010000001">
    <property type="protein sequence ID" value="CAK8672486.1"/>
    <property type="molecule type" value="Genomic_DNA"/>
</dbReference>
<dbReference type="Proteomes" id="UP001642483">
    <property type="component" value="Unassembled WGS sequence"/>
</dbReference>
<keyword evidence="4" id="KW-0539">Nucleus</keyword>
<feature type="compositionally biased region" description="Basic and acidic residues" evidence="5">
    <location>
        <begin position="19"/>
        <end position="35"/>
    </location>
</feature>
<evidence type="ECO:0000256" key="2">
    <source>
        <dbReference type="ARBA" id="ARBA00006944"/>
    </source>
</evidence>
<reference evidence="6 7" key="1">
    <citation type="submission" date="2024-02" db="EMBL/GenBank/DDBJ databases">
        <authorList>
            <person name="Daric V."/>
            <person name="Darras S."/>
        </authorList>
    </citation>
    <scope>NUCLEOTIDE SEQUENCE [LARGE SCALE GENOMIC DNA]</scope>
</reference>
<keyword evidence="3" id="KW-0217">Developmental protein</keyword>
<evidence type="ECO:0000256" key="3">
    <source>
        <dbReference type="ARBA" id="ARBA00022473"/>
    </source>
</evidence>
<evidence type="ECO:0000313" key="6">
    <source>
        <dbReference type="EMBL" id="CAK8672486.1"/>
    </source>
</evidence>
<sequence length="281" mass="31794">MAIKQPKSRKQSSRKRKTERSGKETNNKKAKHDINISKLPTPYPDTTDVQTLSSPLRTSGFNCDISAQGFIDHSTIDFKNASFINTLPVITTTLKPAGNSERVWRPWLPIASDVKRCRTFQPQATQQQNSLKAVLNCASYLNKPILNSNYKKVPYPHVTTTQGRGTSSSTLELPEYHKHQLYSDNPWLYLNQLNKQTGRNSAVQVSTGFELFKHPVKLMWPKSKAYDYMYREGQQLLDAFPVQAAISLYDDGDSNQDQINIFEENMHTVPSQNVSVKAAQG</sequence>
<dbReference type="PANTHER" id="PTHR16770:SF1">
    <property type="entry name" value="PROTEIN RIPPLY-LIKE"/>
    <property type="match status" value="1"/>
</dbReference>
<dbReference type="PANTHER" id="PTHR16770">
    <property type="entry name" value="PROTEIN RIPPLY-LIKE"/>
    <property type="match status" value="1"/>
</dbReference>
<gene>
    <name evidence="6" type="ORF">CVLEPA_LOCUS1431</name>
</gene>
<organism evidence="6 7">
    <name type="scientific">Clavelina lepadiformis</name>
    <name type="common">Light-bulb sea squirt</name>
    <name type="synonym">Ascidia lepadiformis</name>
    <dbReference type="NCBI Taxonomy" id="159417"/>
    <lineage>
        <taxon>Eukaryota</taxon>
        <taxon>Metazoa</taxon>
        <taxon>Chordata</taxon>
        <taxon>Tunicata</taxon>
        <taxon>Ascidiacea</taxon>
        <taxon>Aplousobranchia</taxon>
        <taxon>Clavelinidae</taxon>
        <taxon>Clavelina</taxon>
    </lineage>
</organism>
<evidence type="ECO:0000256" key="1">
    <source>
        <dbReference type="ARBA" id="ARBA00004123"/>
    </source>
</evidence>
<name>A0ABP0F0U5_CLALP</name>
<evidence type="ECO:0000256" key="5">
    <source>
        <dbReference type="SAM" id="MobiDB-lite"/>
    </source>
</evidence>
<keyword evidence="7" id="KW-1185">Reference proteome</keyword>